<proteinExistence type="predicted"/>
<dbReference type="EMBL" id="JAWDGP010003110">
    <property type="protein sequence ID" value="KAK3777206.1"/>
    <property type="molecule type" value="Genomic_DNA"/>
</dbReference>
<protein>
    <submittedName>
        <fullName evidence="1">Uncharacterized protein</fullName>
    </submittedName>
</protein>
<organism evidence="1 2">
    <name type="scientific">Elysia crispata</name>
    <name type="common">lettuce slug</name>
    <dbReference type="NCBI Taxonomy" id="231223"/>
    <lineage>
        <taxon>Eukaryota</taxon>
        <taxon>Metazoa</taxon>
        <taxon>Spiralia</taxon>
        <taxon>Lophotrochozoa</taxon>
        <taxon>Mollusca</taxon>
        <taxon>Gastropoda</taxon>
        <taxon>Heterobranchia</taxon>
        <taxon>Euthyneura</taxon>
        <taxon>Panpulmonata</taxon>
        <taxon>Sacoglossa</taxon>
        <taxon>Placobranchoidea</taxon>
        <taxon>Plakobranchidae</taxon>
        <taxon>Elysia</taxon>
    </lineage>
</organism>
<reference evidence="1" key="1">
    <citation type="journal article" date="2023" name="G3 (Bethesda)">
        <title>A reference genome for the long-term kleptoplast-retaining sea slug Elysia crispata morphotype clarki.</title>
        <authorList>
            <person name="Eastman K.E."/>
            <person name="Pendleton A.L."/>
            <person name="Shaikh M.A."/>
            <person name="Suttiyut T."/>
            <person name="Ogas R."/>
            <person name="Tomko P."/>
            <person name="Gavelis G."/>
            <person name="Widhalm J.R."/>
            <person name="Wisecaver J.H."/>
        </authorList>
    </citation>
    <scope>NUCLEOTIDE SEQUENCE</scope>
    <source>
        <strain evidence="1">ECLA1</strain>
    </source>
</reference>
<name>A0AAE0ZYD5_9GAST</name>
<accession>A0AAE0ZYD5</accession>
<gene>
    <name evidence="1" type="ORF">RRG08_018773</name>
</gene>
<keyword evidence="2" id="KW-1185">Reference proteome</keyword>
<sequence>MALSVKLLTDKKDAERICGCSTLGLIIPSHNGETTLWRLHLFGIDAKSNVKSCKPRPPLCYDLHSPFLAWDERKRFTAGHGTAGGTSDSSPSLCQWSPCCCVRTEWMWGRTASGLAL</sequence>
<comment type="caution">
    <text evidence="1">The sequence shown here is derived from an EMBL/GenBank/DDBJ whole genome shotgun (WGS) entry which is preliminary data.</text>
</comment>
<evidence type="ECO:0000313" key="2">
    <source>
        <dbReference type="Proteomes" id="UP001283361"/>
    </source>
</evidence>
<dbReference type="AlphaFoldDB" id="A0AAE0ZYD5"/>
<evidence type="ECO:0000313" key="1">
    <source>
        <dbReference type="EMBL" id="KAK3777206.1"/>
    </source>
</evidence>
<dbReference type="Proteomes" id="UP001283361">
    <property type="component" value="Unassembled WGS sequence"/>
</dbReference>